<evidence type="ECO:0000313" key="2">
    <source>
        <dbReference type="EMBL" id="CAA6805540.1"/>
    </source>
</evidence>
<dbReference type="InterPro" id="IPR045584">
    <property type="entry name" value="Pilin-like"/>
</dbReference>
<protein>
    <recommendedName>
        <fullName evidence="3">Type II secretion envelope pseudopilin protein (PulG,guides folded protein to PulD in outer membrane)</fullName>
    </recommendedName>
</protein>
<evidence type="ECO:0008006" key="3">
    <source>
        <dbReference type="Google" id="ProtNLM"/>
    </source>
</evidence>
<dbReference type="AlphaFoldDB" id="A0A6S6SSK6"/>
<organism evidence="2">
    <name type="scientific">uncultured Sulfurovum sp</name>
    <dbReference type="NCBI Taxonomy" id="269237"/>
    <lineage>
        <taxon>Bacteria</taxon>
        <taxon>Pseudomonadati</taxon>
        <taxon>Campylobacterota</taxon>
        <taxon>Epsilonproteobacteria</taxon>
        <taxon>Campylobacterales</taxon>
        <taxon>Sulfurovaceae</taxon>
        <taxon>Sulfurovum</taxon>
        <taxon>environmental samples</taxon>
    </lineage>
</organism>
<reference evidence="2" key="1">
    <citation type="submission" date="2020-01" db="EMBL/GenBank/DDBJ databases">
        <authorList>
            <person name="Meier V. D."/>
            <person name="Meier V D."/>
        </authorList>
    </citation>
    <scope>NUCLEOTIDE SEQUENCE</scope>
    <source>
        <strain evidence="2">HLG_WM_MAG_05</strain>
    </source>
</reference>
<keyword evidence="1" id="KW-1133">Transmembrane helix</keyword>
<dbReference type="SUPFAM" id="SSF54523">
    <property type="entry name" value="Pili subunits"/>
    <property type="match status" value="1"/>
</dbReference>
<gene>
    <name evidence="2" type="ORF">HELGO_WM12348</name>
</gene>
<keyword evidence="1" id="KW-0812">Transmembrane</keyword>
<accession>A0A6S6SSK6</accession>
<dbReference type="NCBIfam" id="TIGR02532">
    <property type="entry name" value="IV_pilin_GFxxxE"/>
    <property type="match status" value="1"/>
</dbReference>
<dbReference type="InterPro" id="IPR012902">
    <property type="entry name" value="N_methyl_site"/>
</dbReference>
<proteinExistence type="predicted"/>
<evidence type="ECO:0000256" key="1">
    <source>
        <dbReference type="SAM" id="Phobius"/>
    </source>
</evidence>
<sequence length="164" mass="18278">MKPIQSKSAFTMTELIFVIVIIGILASVAIPRLAATRDDAEITNTRVLIASIRNAVNMERQKRILRGNFDPIFKLASSATLGNRIFDGFDGNTTERILENPPFSCTTAADQDCWRETVTGTLVNPNNSRYTYNLPTGGSEIFQLNNNRFECVNQNSDNCKLLTQ</sequence>
<dbReference type="Gene3D" id="3.30.700.10">
    <property type="entry name" value="Glycoprotein, Type 4 Pilin"/>
    <property type="match status" value="1"/>
</dbReference>
<dbReference type="EMBL" id="CACVAU010000017">
    <property type="protein sequence ID" value="CAA6805540.1"/>
    <property type="molecule type" value="Genomic_DNA"/>
</dbReference>
<feature type="transmembrane region" description="Helical" evidence="1">
    <location>
        <begin position="12"/>
        <end position="30"/>
    </location>
</feature>
<name>A0A6S6SSK6_9BACT</name>
<keyword evidence="1" id="KW-0472">Membrane</keyword>